<evidence type="ECO:0000256" key="3">
    <source>
        <dbReference type="ARBA" id="ARBA00022490"/>
    </source>
</evidence>
<dbReference type="RefSeq" id="XP_040563185.1">
    <property type="nucleotide sequence ID" value="XM_040707251.2"/>
</dbReference>
<accession>A0A8V0XTD4</accession>
<dbReference type="PROSITE" id="PS50054">
    <property type="entry name" value="TYR_PHOSPHATASE_DUAL"/>
    <property type="match status" value="1"/>
</dbReference>
<dbReference type="SMART" id="SM00195">
    <property type="entry name" value="DSPc"/>
    <property type="match status" value="1"/>
</dbReference>
<feature type="region of interest" description="Disordered" evidence="9">
    <location>
        <begin position="175"/>
        <end position="202"/>
    </location>
</feature>
<dbReference type="SMR" id="A0A8V0XTD4"/>
<evidence type="ECO:0000256" key="2">
    <source>
        <dbReference type="ARBA" id="ARBA00008601"/>
    </source>
</evidence>
<evidence type="ECO:0000259" key="11">
    <source>
        <dbReference type="PROSITE" id="PS50056"/>
    </source>
</evidence>
<dbReference type="Proteomes" id="UP000000539">
    <property type="component" value="Chromosome 11"/>
</dbReference>
<keyword evidence="13" id="KW-1185">Reference proteome</keyword>
<comment type="similarity">
    <text evidence="2">Belongs to the protein-tyrosine phosphatase family. Non-receptor class dual specificity subfamily.</text>
</comment>
<evidence type="ECO:0000256" key="5">
    <source>
        <dbReference type="ARBA" id="ARBA00022912"/>
    </source>
</evidence>
<dbReference type="OrthoDB" id="9979246at2759"/>
<dbReference type="GO" id="GO:0005737">
    <property type="term" value="C:cytoplasm"/>
    <property type="evidence" value="ECO:0007669"/>
    <property type="project" value="UniProtKB-SubCell"/>
</dbReference>
<dbReference type="GO" id="GO:0071363">
    <property type="term" value="P:cellular response to growth factor stimulus"/>
    <property type="evidence" value="ECO:0007669"/>
    <property type="project" value="UniProtKB-ARBA"/>
</dbReference>
<organism evidence="12 13">
    <name type="scientific">Gallus gallus</name>
    <name type="common">Chicken</name>
    <dbReference type="NCBI Taxonomy" id="9031"/>
    <lineage>
        <taxon>Eukaryota</taxon>
        <taxon>Metazoa</taxon>
        <taxon>Chordata</taxon>
        <taxon>Craniata</taxon>
        <taxon>Vertebrata</taxon>
        <taxon>Euteleostomi</taxon>
        <taxon>Archelosauria</taxon>
        <taxon>Archosauria</taxon>
        <taxon>Dinosauria</taxon>
        <taxon>Saurischia</taxon>
        <taxon>Theropoda</taxon>
        <taxon>Coelurosauria</taxon>
        <taxon>Aves</taxon>
        <taxon>Neognathae</taxon>
        <taxon>Galloanserae</taxon>
        <taxon>Galliformes</taxon>
        <taxon>Phasianidae</taxon>
        <taxon>Phasianinae</taxon>
        <taxon>Gallus</taxon>
    </lineage>
</organism>
<dbReference type="InterPro" id="IPR000340">
    <property type="entry name" value="Dual-sp_phosphatase_cat-dom"/>
</dbReference>
<feature type="domain" description="Tyrosine-protein phosphatase" evidence="10">
    <location>
        <begin position="4"/>
        <end position="144"/>
    </location>
</feature>
<dbReference type="RefSeq" id="XP_046781788.1">
    <property type="nucleotide sequence ID" value="XM_046925832.1"/>
</dbReference>
<dbReference type="PROSITE" id="PS00383">
    <property type="entry name" value="TYR_PHOSPHATASE_1"/>
    <property type="match status" value="1"/>
</dbReference>
<keyword evidence="4" id="KW-0378">Hydrolase</keyword>
<dbReference type="GO" id="GO:0007165">
    <property type="term" value="P:signal transduction"/>
    <property type="evidence" value="ECO:0007669"/>
    <property type="project" value="UniProtKB-ARBA"/>
</dbReference>
<reference evidence="12" key="3">
    <citation type="submission" date="2025-09" db="UniProtKB">
        <authorList>
            <consortium name="Ensembl"/>
        </authorList>
    </citation>
    <scope>IDENTIFICATION</scope>
    <source>
        <strain evidence="12">broiler</strain>
    </source>
</reference>
<protein>
    <recommendedName>
        <fullName evidence="14">Dual specificity protein phosphatase 22-A-like</fullName>
    </recommendedName>
</protein>
<gene>
    <name evidence="12" type="primary">DUSP22AL</name>
</gene>
<dbReference type="GO" id="GO:1990782">
    <property type="term" value="F:protein tyrosine kinase binding"/>
    <property type="evidence" value="ECO:0007669"/>
    <property type="project" value="UniProtKB-ARBA"/>
</dbReference>
<evidence type="ECO:0000256" key="7">
    <source>
        <dbReference type="ARBA" id="ARBA00048336"/>
    </source>
</evidence>
<evidence type="ECO:0000259" key="10">
    <source>
        <dbReference type="PROSITE" id="PS50054"/>
    </source>
</evidence>
<dbReference type="Ensembl" id="ENSGALT00010016155.1">
    <property type="protein sequence ID" value="ENSGALP00010009251.1"/>
    <property type="gene ID" value="ENSGALG00010006767.1"/>
</dbReference>
<dbReference type="GeneTree" id="ENSGT00940000164598"/>
<dbReference type="SUPFAM" id="SSF52799">
    <property type="entry name" value="(Phosphotyrosine protein) phosphatases II"/>
    <property type="match status" value="1"/>
</dbReference>
<dbReference type="GO" id="GO:0004725">
    <property type="term" value="F:protein tyrosine phosphatase activity"/>
    <property type="evidence" value="ECO:0007669"/>
    <property type="project" value="UniProtKB-EC"/>
</dbReference>
<comment type="subcellular location">
    <subcellularLocation>
        <location evidence="1">Cytoplasm</location>
    </subcellularLocation>
</comment>
<dbReference type="GO" id="GO:0050860">
    <property type="term" value="P:negative regulation of T cell receptor signaling pathway"/>
    <property type="evidence" value="ECO:0007669"/>
    <property type="project" value="UniProtKB-ARBA"/>
</dbReference>
<reference evidence="12" key="1">
    <citation type="submission" date="2020-11" db="EMBL/GenBank/DDBJ databases">
        <title>Gallus gallus (Chicken) genome, bGalGal1, GRCg7b, maternal haplotype autosomes + Z &amp; W.</title>
        <authorList>
            <person name="Warren W."/>
            <person name="Formenti G."/>
            <person name="Fedrigo O."/>
            <person name="Haase B."/>
            <person name="Mountcastle J."/>
            <person name="Balacco J."/>
            <person name="Tracey A."/>
            <person name="Schneider V."/>
            <person name="Okimoto R."/>
            <person name="Cheng H."/>
            <person name="Hawken R."/>
            <person name="Howe K."/>
            <person name="Jarvis E.D."/>
        </authorList>
    </citation>
    <scope>NUCLEOTIDE SEQUENCE [LARGE SCALE GENOMIC DNA]</scope>
    <source>
        <strain evidence="12">Broiler</strain>
    </source>
</reference>
<evidence type="ECO:0000256" key="9">
    <source>
        <dbReference type="SAM" id="MobiDB-lite"/>
    </source>
</evidence>
<feature type="compositionally biased region" description="Polar residues" evidence="9">
    <location>
        <begin position="179"/>
        <end position="202"/>
    </location>
</feature>
<dbReference type="InterPro" id="IPR000387">
    <property type="entry name" value="Tyr_Pase_dom"/>
</dbReference>
<dbReference type="InterPro" id="IPR016130">
    <property type="entry name" value="Tyr_Pase_AS"/>
</dbReference>
<dbReference type="GeneID" id="768665"/>
<dbReference type="OMA" id="TKHGITH"/>
<evidence type="ECO:0000256" key="1">
    <source>
        <dbReference type="ARBA" id="ARBA00004496"/>
    </source>
</evidence>
<dbReference type="AlphaFoldDB" id="A0A8V0XTD4"/>
<evidence type="ECO:0008006" key="14">
    <source>
        <dbReference type="Google" id="ProtNLM"/>
    </source>
</evidence>
<keyword evidence="3" id="KW-0963">Cytoplasm</keyword>
<proteinExistence type="inferred from homology"/>
<comment type="catalytic activity">
    <reaction evidence="8">
        <text>O-phospho-L-tyrosyl-[protein] + H2O = L-tyrosyl-[protein] + phosphate</text>
        <dbReference type="Rhea" id="RHEA:10684"/>
        <dbReference type="Rhea" id="RHEA-COMP:10136"/>
        <dbReference type="Rhea" id="RHEA-COMP:20101"/>
        <dbReference type="ChEBI" id="CHEBI:15377"/>
        <dbReference type="ChEBI" id="CHEBI:43474"/>
        <dbReference type="ChEBI" id="CHEBI:46858"/>
        <dbReference type="ChEBI" id="CHEBI:61978"/>
        <dbReference type="EC" id="3.1.3.48"/>
    </reaction>
</comment>
<evidence type="ECO:0000313" key="12">
    <source>
        <dbReference type="Ensembl" id="ENSGALP00010009251.1"/>
    </source>
</evidence>
<dbReference type="PROSITE" id="PS50056">
    <property type="entry name" value="TYR_PHOSPHATASE_2"/>
    <property type="match status" value="1"/>
</dbReference>
<dbReference type="GO" id="GO:0030155">
    <property type="term" value="P:regulation of cell adhesion"/>
    <property type="evidence" value="ECO:0007669"/>
    <property type="project" value="UniProtKB-ARBA"/>
</dbReference>
<evidence type="ECO:0000313" key="13">
    <source>
        <dbReference type="Proteomes" id="UP000000539"/>
    </source>
</evidence>
<dbReference type="Gene3D" id="3.90.190.10">
    <property type="entry name" value="Protein tyrosine phosphatase superfamily"/>
    <property type="match status" value="1"/>
</dbReference>
<evidence type="ECO:0000256" key="4">
    <source>
        <dbReference type="ARBA" id="ARBA00022801"/>
    </source>
</evidence>
<dbReference type="Pfam" id="PF00782">
    <property type="entry name" value="DSPc"/>
    <property type="match status" value="1"/>
</dbReference>
<name>A0A8V0XTD4_CHICK</name>
<dbReference type="CTD" id="768665"/>
<dbReference type="PANTHER" id="PTHR45948">
    <property type="entry name" value="DUAL SPECIFICITY PROTEIN PHOSPHATASE DDB_G0269404-RELATED"/>
    <property type="match status" value="1"/>
</dbReference>
<reference evidence="12" key="2">
    <citation type="submission" date="2025-08" db="UniProtKB">
        <authorList>
            <consortium name="Ensembl"/>
        </authorList>
    </citation>
    <scope>IDENTIFICATION</scope>
    <source>
        <strain evidence="12">broiler</strain>
    </source>
</reference>
<feature type="domain" description="Tyrosine specific protein phosphatases" evidence="11">
    <location>
        <begin position="65"/>
        <end position="139"/>
    </location>
</feature>
<comment type="catalytic activity">
    <reaction evidence="7">
        <text>O-phospho-L-threonyl-[protein] + H2O = L-threonyl-[protein] + phosphate</text>
        <dbReference type="Rhea" id="RHEA:47004"/>
        <dbReference type="Rhea" id="RHEA-COMP:11060"/>
        <dbReference type="Rhea" id="RHEA-COMP:11605"/>
        <dbReference type="ChEBI" id="CHEBI:15377"/>
        <dbReference type="ChEBI" id="CHEBI:30013"/>
        <dbReference type="ChEBI" id="CHEBI:43474"/>
        <dbReference type="ChEBI" id="CHEBI:61977"/>
        <dbReference type="EC" id="3.1.3.16"/>
    </reaction>
</comment>
<dbReference type="InterPro" id="IPR029021">
    <property type="entry name" value="Prot-tyrosine_phosphatase-like"/>
</dbReference>
<comment type="catalytic activity">
    <reaction evidence="6">
        <text>O-phospho-L-seryl-[protein] + H2O = L-seryl-[protein] + phosphate</text>
        <dbReference type="Rhea" id="RHEA:20629"/>
        <dbReference type="Rhea" id="RHEA-COMP:9863"/>
        <dbReference type="Rhea" id="RHEA-COMP:11604"/>
        <dbReference type="ChEBI" id="CHEBI:15377"/>
        <dbReference type="ChEBI" id="CHEBI:29999"/>
        <dbReference type="ChEBI" id="CHEBI:43474"/>
        <dbReference type="ChEBI" id="CHEBI:83421"/>
        <dbReference type="EC" id="3.1.3.16"/>
    </reaction>
</comment>
<keyword evidence="5" id="KW-0904">Protein phosphatase</keyword>
<dbReference type="GO" id="GO:0004722">
    <property type="term" value="F:protein serine/threonine phosphatase activity"/>
    <property type="evidence" value="ECO:0007669"/>
    <property type="project" value="UniProtKB-EC"/>
</dbReference>
<evidence type="ECO:0000256" key="8">
    <source>
        <dbReference type="ARBA" id="ARBA00051722"/>
    </source>
</evidence>
<dbReference type="PANTHER" id="PTHR45948:SF1">
    <property type="entry name" value="TYROSINE-PROTEIN PHOSPHATASE DOMAIN-CONTAINING PROTEIN"/>
    <property type="match status" value="1"/>
</dbReference>
<dbReference type="FunFam" id="3.90.190.10:FF:000048">
    <property type="entry name" value="dual specificity protein phosphatase 22 isoform X1"/>
    <property type="match status" value="1"/>
</dbReference>
<sequence>MGSGMSKVVAGLYLGNIRDSEDRDSLRRHGVTHILSVHNRAKPVLEDMTYLCISASDSSSQNLIQHFKESIKFIHECRLRGGGCLVHCLAGVSRSTTILVAYLMTVTELGWERCLAATKAVRSYASPNFGFQQQLQEYEQTLLKEYRAWIRHDYGRNPFQDQEELQRLLAQQEQGGSRGNSCTAPTAPTHALPSSRSQWMDR</sequence>
<evidence type="ECO:0000256" key="6">
    <source>
        <dbReference type="ARBA" id="ARBA00047761"/>
    </source>
</evidence>
<dbReference type="InterPro" id="IPR020422">
    <property type="entry name" value="TYR_PHOSPHATASE_DUAL_dom"/>
</dbReference>